<feature type="transmembrane region" description="Helical" evidence="11">
    <location>
        <begin position="100"/>
        <end position="119"/>
    </location>
</feature>
<evidence type="ECO:0000256" key="5">
    <source>
        <dbReference type="ARBA" id="ARBA00022989"/>
    </source>
</evidence>
<reference evidence="13" key="1">
    <citation type="submission" date="2025-08" db="UniProtKB">
        <authorList>
            <consortium name="Ensembl"/>
        </authorList>
    </citation>
    <scope>IDENTIFICATION</scope>
</reference>
<evidence type="ECO:0000259" key="12">
    <source>
        <dbReference type="Pfam" id="PF10277"/>
    </source>
</evidence>
<feature type="domain" description="CWH43-like N-terminal" evidence="12">
    <location>
        <begin position="28"/>
        <end position="121"/>
    </location>
</feature>
<evidence type="ECO:0000256" key="6">
    <source>
        <dbReference type="ARBA" id="ARBA00023034"/>
    </source>
</evidence>
<keyword evidence="5 11" id="KW-1133">Transmembrane helix</keyword>
<dbReference type="Pfam" id="PF10277">
    <property type="entry name" value="Frag1"/>
    <property type="match status" value="1"/>
</dbReference>
<dbReference type="PANTHER" id="PTHR12892:SF11">
    <property type="entry name" value="POST-GPI ATTACHMENT TO PROTEINS FACTOR 2"/>
    <property type="match status" value="1"/>
</dbReference>
<dbReference type="PANTHER" id="PTHR12892">
    <property type="entry name" value="FGF RECEPTOR ACTIVATING PROTEIN 1"/>
    <property type="match status" value="1"/>
</dbReference>
<accession>A0A8C6VIZ8</accession>
<feature type="transmembrane region" description="Helical" evidence="11">
    <location>
        <begin position="69"/>
        <end position="94"/>
    </location>
</feature>
<evidence type="ECO:0000256" key="1">
    <source>
        <dbReference type="ARBA" id="ARBA00004653"/>
    </source>
</evidence>
<keyword evidence="6" id="KW-0333">Golgi apparatus</keyword>
<dbReference type="GO" id="GO:0006506">
    <property type="term" value="P:GPI anchor biosynthetic process"/>
    <property type="evidence" value="ECO:0007669"/>
    <property type="project" value="UniProtKB-KW"/>
</dbReference>
<protein>
    <recommendedName>
        <fullName evidence="9">Acyltransferase PGAP2</fullName>
    </recommendedName>
    <alternativeName>
        <fullName evidence="10">Post-GPI attachment to proteins factor 2</fullName>
    </alternativeName>
</protein>
<feature type="transmembrane region" description="Helical" evidence="11">
    <location>
        <begin position="40"/>
        <end position="62"/>
    </location>
</feature>
<comment type="function">
    <text evidence="8">Involved in the fatty acid remodeling steps of GPI-anchor maturation where the unsaturated acyl chain at sn-2 of inositol phosphate is replaced by a saturated stearoyl chain. May catalyze the second step of the fatty acid remodeling, by reacylating a lyso-GPI intermediate at sn-2 of inositol phosphate by a saturated chain. The fatty acid remodeling steps is critical for the integration of GPI-APs into lipid rafts.</text>
</comment>
<evidence type="ECO:0000256" key="10">
    <source>
        <dbReference type="ARBA" id="ARBA00093676"/>
    </source>
</evidence>
<dbReference type="InterPro" id="IPR019402">
    <property type="entry name" value="CWH43_N"/>
</dbReference>
<evidence type="ECO:0000256" key="3">
    <source>
        <dbReference type="ARBA" id="ARBA00022502"/>
    </source>
</evidence>
<keyword evidence="3" id="KW-0337">GPI-anchor biosynthesis</keyword>
<comment type="similarity">
    <text evidence="2">Belongs to the PGAP2 family.</text>
</comment>
<proteinExistence type="inferred from homology"/>
<feature type="transmembrane region" description="Helical" evidence="11">
    <location>
        <begin position="12"/>
        <end position="34"/>
    </location>
</feature>
<evidence type="ECO:0000313" key="13">
    <source>
        <dbReference type="Ensembl" id="ENSNNAP00000006596.1"/>
    </source>
</evidence>
<keyword evidence="7 11" id="KW-0472">Membrane</keyword>
<evidence type="ECO:0000256" key="2">
    <source>
        <dbReference type="ARBA" id="ARBA00007414"/>
    </source>
</evidence>
<evidence type="ECO:0000256" key="11">
    <source>
        <dbReference type="SAM" id="Phobius"/>
    </source>
</evidence>
<keyword evidence="14" id="KW-1185">Reference proteome</keyword>
<name>A0A8C6VIZ8_NAJNA</name>
<dbReference type="GO" id="GO:0005789">
    <property type="term" value="C:endoplasmic reticulum membrane"/>
    <property type="evidence" value="ECO:0007669"/>
    <property type="project" value="TreeGrafter"/>
</dbReference>
<comment type="subcellular location">
    <subcellularLocation>
        <location evidence="1">Golgi apparatus membrane</location>
        <topology evidence="1">Multi-pass membrane protein</topology>
    </subcellularLocation>
</comment>
<sequence>MCCGLHIKLCIMRFLMFLSDLSATGIFLSAAIGASVPKCYVWRLCIGLQSALWLLVALAYWHHYRDYRYLCLCCAVPGLGLGKNLGLLLLTYVSSAENHAFHQYAFGLFIVSAIGHMFITCSGEVRLADTGSSQTAGGGSCTFWGAGMLLICF</sequence>
<keyword evidence="4 11" id="KW-0812">Transmembrane</keyword>
<dbReference type="AlphaFoldDB" id="A0A8C6VIZ8"/>
<dbReference type="Ensembl" id="ENSNNAT00000006920.1">
    <property type="protein sequence ID" value="ENSNNAP00000006596.1"/>
    <property type="gene ID" value="ENSNNAG00000004492.1"/>
</dbReference>
<dbReference type="Proteomes" id="UP000694559">
    <property type="component" value="Unplaced"/>
</dbReference>
<evidence type="ECO:0000256" key="8">
    <source>
        <dbReference type="ARBA" id="ARBA00093421"/>
    </source>
</evidence>
<dbReference type="GO" id="GO:0000139">
    <property type="term" value="C:Golgi membrane"/>
    <property type="evidence" value="ECO:0007669"/>
    <property type="project" value="UniProtKB-SubCell"/>
</dbReference>
<dbReference type="InterPro" id="IPR039545">
    <property type="entry name" value="PGAP2"/>
</dbReference>
<evidence type="ECO:0000256" key="9">
    <source>
        <dbReference type="ARBA" id="ARBA00093632"/>
    </source>
</evidence>
<evidence type="ECO:0000313" key="14">
    <source>
        <dbReference type="Proteomes" id="UP000694559"/>
    </source>
</evidence>
<evidence type="ECO:0000256" key="4">
    <source>
        <dbReference type="ARBA" id="ARBA00022692"/>
    </source>
</evidence>
<evidence type="ECO:0000256" key="7">
    <source>
        <dbReference type="ARBA" id="ARBA00023136"/>
    </source>
</evidence>
<reference evidence="13" key="2">
    <citation type="submission" date="2025-09" db="UniProtKB">
        <authorList>
            <consortium name="Ensembl"/>
        </authorList>
    </citation>
    <scope>IDENTIFICATION</scope>
</reference>
<organism evidence="13 14">
    <name type="scientific">Naja naja</name>
    <name type="common">Indian cobra</name>
    <dbReference type="NCBI Taxonomy" id="35670"/>
    <lineage>
        <taxon>Eukaryota</taxon>
        <taxon>Metazoa</taxon>
        <taxon>Chordata</taxon>
        <taxon>Craniata</taxon>
        <taxon>Vertebrata</taxon>
        <taxon>Euteleostomi</taxon>
        <taxon>Lepidosauria</taxon>
        <taxon>Squamata</taxon>
        <taxon>Bifurcata</taxon>
        <taxon>Unidentata</taxon>
        <taxon>Episquamata</taxon>
        <taxon>Toxicofera</taxon>
        <taxon>Serpentes</taxon>
        <taxon>Colubroidea</taxon>
        <taxon>Elapidae</taxon>
        <taxon>Elapinae</taxon>
        <taxon>Naja</taxon>
    </lineage>
</organism>